<proteinExistence type="predicted"/>
<dbReference type="SUPFAM" id="SSF140683">
    <property type="entry name" value="SP0561-like"/>
    <property type="match status" value="1"/>
</dbReference>
<dbReference type="AlphaFoldDB" id="A0A955L402"/>
<dbReference type="InterPro" id="IPR023883">
    <property type="entry name" value="CHP03980_redox-disulphide"/>
</dbReference>
<protein>
    <submittedName>
        <fullName evidence="2">DUF1858 domain-containing protein</fullName>
    </submittedName>
</protein>
<dbReference type="InterPro" id="IPR015077">
    <property type="entry name" value="DUF1858"/>
</dbReference>
<reference evidence="2" key="2">
    <citation type="journal article" date="2021" name="Microbiome">
        <title>Successional dynamics and alternative stable states in a saline activated sludge microbial community over 9 years.</title>
        <authorList>
            <person name="Wang Y."/>
            <person name="Ye J."/>
            <person name="Ju F."/>
            <person name="Liu L."/>
            <person name="Boyd J.A."/>
            <person name="Deng Y."/>
            <person name="Parks D.H."/>
            <person name="Jiang X."/>
            <person name="Yin X."/>
            <person name="Woodcroft B.J."/>
            <person name="Tyson G.W."/>
            <person name="Hugenholtz P."/>
            <person name="Polz M.F."/>
            <person name="Zhang T."/>
        </authorList>
    </citation>
    <scope>NUCLEOTIDE SEQUENCE</scope>
    <source>
        <strain evidence="2">HKST-UBA10</strain>
    </source>
</reference>
<sequence>MNAKQLITKNTKIGEMVQLYPKTADIMLSWGLSCVGCSINVFESVEDGARVHGQMSDKEIDALLKELNKVAKPIKKLKAGHFYITERALESIKEIALEEKKVGYGLRIKIKVEDNENVYDLQFRKNSKENDEVFCLKGQSLFLDKSSYKRLKGLQMDYLDNNMVSGFKFDKVNN</sequence>
<dbReference type="Gene3D" id="1.10.3910.10">
    <property type="entry name" value="SP0561-like"/>
    <property type="match status" value="1"/>
</dbReference>
<evidence type="ECO:0000313" key="3">
    <source>
        <dbReference type="Proteomes" id="UP000782843"/>
    </source>
</evidence>
<dbReference type="PANTHER" id="PTHR39341">
    <property type="entry name" value="BSL7085 PROTEIN"/>
    <property type="match status" value="1"/>
</dbReference>
<reference evidence="2" key="1">
    <citation type="submission" date="2020-04" db="EMBL/GenBank/DDBJ databases">
        <authorList>
            <person name="Zhang T."/>
        </authorList>
    </citation>
    <scope>NUCLEOTIDE SEQUENCE</scope>
    <source>
        <strain evidence="2">HKST-UBA10</strain>
    </source>
</reference>
<organism evidence="2 3">
    <name type="scientific">Candidatus Dojkabacteria bacterium</name>
    <dbReference type="NCBI Taxonomy" id="2099670"/>
    <lineage>
        <taxon>Bacteria</taxon>
        <taxon>Candidatus Dojkabacteria</taxon>
    </lineage>
</organism>
<accession>A0A955L402</accession>
<dbReference type="NCBIfam" id="TIGR03980">
    <property type="entry name" value="prismane_assoc"/>
    <property type="match status" value="1"/>
</dbReference>
<dbReference type="Pfam" id="PF08984">
    <property type="entry name" value="DUF1858"/>
    <property type="match status" value="1"/>
</dbReference>
<dbReference type="EMBL" id="JAGQLG010000171">
    <property type="protein sequence ID" value="MCA9382579.1"/>
    <property type="molecule type" value="Genomic_DNA"/>
</dbReference>
<name>A0A955L402_9BACT</name>
<gene>
    <name evidence="2" type="ORF">KC660_04200</name>
</gene>
<dbReference type="PANTHER" id="PTHR39341:SF1">
    <property type="entry name" value="DUF1858 DOMAIN-CONTAINING PROTEIN"/>
    <property type="match status" value="1"/>
</dbReference>
<dbReference type="InterPro" id="IPR035903">
    <property type="entry name" value="HesB-like_dom_sf"/>
</dbReference>
<feature type="domain" description="DUF1858" evidence="1">
    <location>
        <begin position="7"/>
        <end position="53"/>
    </location>
</feature>
<dbReference type="Proteomes" id="UP000782843">
    <property type="component" value="Unassembled WGS sequence"/>
</dbReference>
<evidence type="ECO:0000259" key="1">
    <source>
        <dbReference type="Pfam" id="PF08984"/>
    </source>
</evidence>
<evidence type="ECO:0000313" key="2">
    <source>
        <dbReference type="EMBL" id="MCA9382579.1"/>
    </source>
</evidence>
<dbReference type="Gene3D" id="2.60.300.12">
    <property type="entry name" value="HesB-like domain"/>
    <property type="match status" value="1"/>
</dbReference>
<dbReference type="SUPFAM" id="SSF89360">
    <property type="entry name" value="HesB-like domain"/>
    <property type="match status" value="1"/>
</dbReference>
<dbReference type="InterPro" id="IPR038062">
    <property type="entry name" value="ScdA-like_N_sf"/>
</dbReference>
<comment type="caution">
    <text evidence="2">The sequence shown here is derived from an EMBL/GenBank/DDBJ whole genome shotgun (WGS) entry which is preliminary data.</text>
</comment>